<reference evidence="3 4" key="1">
    <citation type="submission" date="2021-09" db="EMBL/GenBank/DDBJ databases">
        <title>Genomic insights and catalytic innovation underlie evolution of tropane alkaloids biosynthesis.</title>
        <authorList>
            <person name="Wang Y.-J."/>
            <person name="Tian T."/>
            <person name="Huang J.-P."/>
            <person name="Huang S.-X."/>
        </authorList>
    </citation>
    <scope>NUCLEOTIDE SEQUENCE [LARGE SCALE GENOMIC DNA]</scope>
    <source>
        <strain evidence="3">KIB-2018</strain>
        <tissue evidence="3">Leaf</tissue>
    </source>
</reference>
<feature type="chain" id="PRO_5043395506" description="Secreted protein" evidence="2">
    <location>
        <begin position="28"/>
        <end position="87"/>
    </location>
</feature>
<dbReference type="AlphaFoldDB" id="A0AAV8TAR5"/>
<evidence type="ECO:0000313" key="3">
    <source>
        <dbReference type="EMBL" id="KAJ8763253.1"/>
    </source>
</evidence>
<dbReference type="Proteomes" id="UP001159364">
    <property type="component" value="Linkage Group LG06"/>
</dbReference>
<evidence type="ECO:0000256" key="2">
    <source>
        <dbReference type="SAM" id="SignalP"/>
    </source>
</evidence>
<feature type="compositionally biased region" description="Low complexity" evidence="1">
    <location>
        <begin position="56"/>
        <end position="73"/>
    </location>
</feature>
<sequence>MSMMKRLCVMLTLVVLVVSMQLSVVHCRALRSTTGADIDGCQQAVEAHQSLGMASMAVSSNNSSTRSSVGSMRFKLASGPSKRGTGH</sequence>
<proteinExistence type="predicted"/>
<keyword evidence="4" id="KW-1185">Reference proteome</keyword>
<feature type="region of interest" description="Disordered" evidence="1">
    <location>
        <begin position="56"/>
        <end position="87"/>
    </location>
</feature>
<keyword evidence="2" id="KW-0732">Signal</keyword>
<evidence type="ECO:0000256" key="1">
    <source>
        <dbReference type="SAM" id="MobiDB-lite"/>
    </source>
</evidence>
<organism evidence="3 4">
    <name type="scientific">Erythroxylum novogranatense</name>
    <dbReference type="NCBI Taxonomy" id="1862640"/>
    <lineage>
        <taxon>Eukaryota</taxon>
        <taxon>Viridiplantae</taxon>
        <taxon>Streptophyta</taxon>
        <taxon>Embryophyta</taxon>
        <taxon>Tracheophyta</taxon>
        <taxon>Spermatophyta</taxon>
        <taxon>Magnoliopsida</taxon>
        <taxon>eudicotyledons</taxon>
        <taxon>Gunneridae</taxon>
        <taxon>Pentapetalae</taxon>
        <taxon>rosids</taxon>
        <taxon>fabids</taxon>
        <taxon>Malpighiales</taxon>
        <taxon>Erythroxylaceae</taxon>
        <taxon>Erythroxylum</taxon>
    </lineage>
</organism>
<comment type="caution">
    <text evidence="3">The sequence shown here is derived from an EMBL/GenBank/DDBJ whole genome shotgun (WGS) entry which is preliminary data.</text>
</comment>
<accession>A0AAV8TAR5</accession>
<gene>
    <name evidence="3" type="ORF">K2173_026154</name>
</gene>
<protein>
    <recommendedName>
        <fullName evidence="5">Secreted protein</fullName>
    </recommendedName>
</protein>
<evidence type="ECO:0000313" key="4">
    <source>
        <dbReference type="Proteomes" id="UP001159364"/>
    </source>
</evidence>
<dbReference type="EMBL" id="JAIWQS010000006">
    <property type="protein sequence ID" value="KAJ8763253.1"/>
    <property type="molecule type" value="Genomic_DNA"/>
</dbReference>
<name>A0AAV8TAR5_9ROSI</name>
<feature type="signal peptide" evidence="2">
    <location>
        <begin position="1"/>
        <end position="27"/>
    </location>
</feature>
<evidence type="ECO:0008006" key="5">
    <source>
        <dbReference type="Google" id="ProtNLM"/>
    </source>
</evidence>